<reference evidence="2 3" key="1">
    <citation type="journal article" date="2021" name="Commun. Biol.">
        <title>The genome of Shorea leprosula (Dipterocarpaceae) highlights the ecological relevance of drought in aseasonal tropical rainforests.</title>
        <authorList>
            <person name="Ng K.K.S."/>
            <person name="Kobayashi M.J."/>
            <person name="Fawcett J.A."/>
            <person name="Hatakeyama M."/>
            <person name="Paape T."/>
            <person name="Ng C.H."/>
            <person name="Ang C.C."/>
            <person name="Tnah L.H."/>
            <person name="Lee C.T."/>
            <person name="Nishiyama T."/>
            <person name="Sese J."/>
            <person name="O'Brien M.J."/>
            <person name="Copetti D."/>
            <person name="Mohd Noor M.I."/>
            <person name="Ong R.C."/>
            <person name="Putra M."/>
            <person name="Sireger I.Z."/>
            <person name="Indrioko S."/>
            <person name="Kosugi Y."/>
            <person name="Izuno A."/>
            <person name="Isagi Y."/>
            <person name="Lee S.L."/>
            <person name="Shimizu K.K."/>
        </authorList>
    </citation>
    <scope>NUCLEOTIDE SEQUENCE [LARGE SCALE GENOMIC DNA]</scope>
    <source>
        <strain evidence="2">214</strain>
    </source>
</reference>
<feature type="transmembrane region" description="Helical" evidence="1">
    <location>
        <begin position="12"/>
        <end position="36"/>
    </location>
</feature>
<comment type="caution">
    <text evidence="2">The sequence shown here is derived from an EMBL/GenBank/DDBJ whole genome shotgun (WGS) entry which is preliminary data.</text>
</comment>
<sequence>MLHRGNEPIFFSFLYFLFFLFHFTLIINVILWFEICSQFHYMNLRRLEIK</sequence>
<keyword evidence="1" id="KW-0812">Transmembrane</keyword>
<evidence type="ECO:0000256" key="1">
    <source>
        <dbReference type="SAM" id="Phobius"/>
    </source>
</evidence>
<evidence type="ECO:0000313" key="3">
    <source>
        <dbReference type="Proteomes" id="UP001054252"/>
    </source>
</evidence>
<protein>
    <submittedName>
        <fullName evidence="2">Uncharacterized protein</fullName>
    </submittedName>
</protein>
<evidence type="ECO:0000313" key="2">
    <source>
        <dbReference type="EMBL" id="GKU87053.1"/>
    </source>
</evidence>
<gene>
    <name evidence="2" type="ORF">SLEP1_g1508</name>
</gene>
<dbReference type="Proteomes" id="UP001054252">
    <property type="component" value="Unassembled WGS sequence"/>
</dbReference>
<proteinExistence type="predicted"/>
<keyword evidence="3" id="KW-1185">Reference proteome</keyword>
<dbReference type="AlphaFoldDB" id="A0AAV5HE02"/>
<dbReference type="EMBL" id="BPVZ01000001">
    <property type="protein sequence ID" value="GKU87053.1"/>
    <property type="molecule type" value="Genomic_DNA"/>
</dbReference>
<organism evidence="2 3">
    <name type="scientific">Rubroshorea leprosula</name>
    <dbReference type="NCBI Taxonomy" id="152421"/>
    <lineage>
        <taxon>Eukaryota</taxon>
        <taxon>Viridiplantae</taxon>
        <taxon>Streptophyta</taxon>
        <taxon>Embryophyta</taxon>
        <taxon>Tracheophyta</taxon>
        <taxon>Spermatophyta</taxon>
        <taxon>Magnoliopsida</taxon>
        <taxon>eudicotyledons</taxon>
        <taxon>Gunneridae</taxon>
        <taxon>Pentapetalae</taxon>
        <taxon>rosids</taxon>
        <taxon>malvids</taxon>
        <taxon>Malvales</taxon>
        <taxon>Dipterocarpaceae</taxon>
        <taxon>Rubroshorea</taxon>
    </lineage>
</organism>
<accession>A0AAV5HE02</accession>
<keyword evidence="1" id="KW-1133">Transmembrane helix</keyword>
<name>A0AAV5HE02_9ROSI</name>
<keyword evidence="1" id="KW-0472">Membrane</keyword>